<name>A0A532V1M1_UNCL8</name>
<protein>
    <submittedName>
        <fullName evidence="1">Uncharacterized protein</fullName>
    </submittedName>
</protein>
<comment type="caution">
    <text evidence="1">The sequence shown here is derived from an EMBL/GenBank/DDBJ whole genome shotgun (WGS) entry which is preliminary data.</text>
</comment>
<proteinExistence type="predicted"/>
<dbReference type="EMBL" id="NJBN01000003">
    <property type="protein sequence ID" value="TKJ41039.1"/>
    <property type="molecule type" value="Genomic_DNA"/>
</dbReference>
<evidence type="ECO:0000313" key="1">
    <source>
        <dbReference type="EMBL" id="TKJ41039.1"/>
    </source>
</evidence>
<reference evidence="1 2" key="1">
    <citation type="submission" date="2017-06" db="EMBL/GenBank/DDBJ databases">
        <title>Novel microbial phyla capable of carbon fixation and sulfur reduction in deep-sea sediments.</title>
        <authorList>
            <person name="Huang J."/>
            <person name="Baker B."/>
            <person name="Wang Y."/>
        </authorList>
    </citation>
    <scope>NUCLEOTIDE SEQUENCE [LARGE SCALE GENOMIC DNA]</scope>
    <source>
        <strain evidence="1">B3_LCP</strain>
    </source>
</reference>
<organism evidence="1 2">
    <name type="scientific">candidate division LCP-89 bacterium B3_LCP</name>
    <dbReference type="NCBI Taxonomy" id="2012998"/>
    <lineage>
        <taxon>Bacteria</taxon>
        <taxon>Pseudomonadati</taxon>
        <taxon>Bacteria division LCP-89</taxon>
    </lineage>
</organism>
<accession>A0A532V1M1</accession>
<dbReference type="AlphaFoldDB" id="A0A532V1M1"/>
<gene>
    <name evidence="1" type="ORF">CEE37_05070</name>
</gene>
<dbReference type="Proteomes" id="UP000319619">
    <property type="component" value="Unassembled WGS sequence"/>
</dbReference>
<sequence>MSLDYSQAESLKQTIVRHSRAGDLSLYSEAQERDLTLSELLEELDPTPRSANGNPAGQFDAFERQMLVMGLNGSGRRSITVEDFYLGGGLILLPEYIQREIQRGYRLVQDPQELLAASVAVNVPSVKPIYIKMDGAKESFAKRSDGAAYPTVQLLYREKEADIVDKGRSFDFSYKVIRGQRLDEFKVFLWWIGAQLAYDEIDDIYDVIINGDGTSPGAADVFNGAGGTWAYSDMVHLAMSFDVPSQMTHVLGTRDDIETILNLTQYQDPDTWHAAELFSKQGRYQGLLPMNAKLVVAPNATATEFAALDSRFAIRESVAQPLMIEAEKVISQKLETAVISKESVYTIMVDDAMKSSDY</sequence>
<evidence type="ECO:0000313" key="2">
    <source>
        <dbReference type="Proteomes" id="UP000319619"/>
    </source>
</evidence>